<evidence type="ECO:0000256" key="10">
    <source>
        <dbReference type="ARBA" id="ARBA00023049"/>
    </source>
</evidence>
<reference evidence="14 15" key="1">
    <citation type="journal article" date="2016" name="Nat. Commun.">
        <title>Thousands of microbial genomes shed light on interconnected biogeochemical processes in an aquifer system.</title>
        <authorList>
            <person name="Anantharaman K."/>
            <person name="Brown C.T."/>
            <person name="Hug L.A."/>
            <person name="Sharon I."/>
            <person name="Castelle C.J."/>
            <person name="Probst A.J."/>
            <person name="Thomas B.C."/>
            <person name="Singh A."/>
            <person name="Wilkins M.J."/>
            <person name="Karaoz U."/>
            <person name="Brodie E.L."/>
            <person name="Williams K.H."/>
            <person name="Hubbard S.S."/>
            <person name="Banfield J.F."/>
        </authorList>
    </citation>
    <scope>NUCLEOTIDE SEQUENCE [LARGE SCALE GENOMIC DNA]</scope>
</reference>
<evidence type="ECO:0000313" key="15">
    <source>
        <dbReference type="Proteomes" id="UP000178427"/>
    </source>
</evidence>
<comment type="caution">
    <text evidence="14">The sequence shown here is derived from an EMBL/GenBank/DDBJ whole genome shotgun (WGS) entry which is preliminary data.</text>
</comment>
<comment type="cofactor">
    <cofactor evidence="12">
        <name>Zn(2+)</name>
        <dbReference type="ChEBI" id="CHEBI:29105"/>
    </cofactor>
    <text evidence="12">Binds 1 zinc ion per subunit.</text>
</comment>
<feature type="binding site" evidence="12">
    <location>
        <position position="144"/>
    </location>
    <ligand>
        <name>Zn(2+)</name>
        <dbReference type="ChEBI" id="CHEBI:29105"/>
        <note>catalytic</note>
    </ligand>
</feature>
<feature type="active site" evidence="12">
    <location>
        <position position="145"/>
    </location>
</feature>
<dbReference type="GO" id="GO:0005886">
    <property type="term" value="C:plasma membrane"/>
    <property type="evidence" value="ECO:0007669"/>
    <property type="project" value="UniProtKB-SubCell"/>
</dbReference>
<feature type="domain" description="Peptidase M48" evidence="13">
    <location>
        <begin position="80"/>
        <end position="292"/>
    </location>
</feature>
<evidence type="ECO:0000256" key="2">
    <source>
        <dbReference type="ARBA" id="ARBA00009779"/>
    </source>
</evidence>
<dbReference type="GO" id="GO:0004222">
    <property type="term" value="F:metalloendopeptidase activity"/>
    <property type="evidence" value="ECO:0007669"/>
    <property type="project" value="UniProtKB-UniRule"/>
</dbReference>
<dbReference type="GO" id="GO:0006508">
    <property type="term" value="P:proteolysis"/>
    <property type="evidence" value="ECO:0007669"/>
    <property type="project" value="UniProtKB-KW"/>
</dbReference>
<dbReference type="PANTHER" id="PTHR43221">
    <property type="entry name" value="PROTEASE HTPX"/>
    <property type="match status" value="1"/>
</dbReference>
<dbReference type="Gene3D" id="3.30.2010.10">
    <property type="entry name" value="Metalloproteases ('zincins'), catalytic domain"/>
    <property type="match status" value="1"/>
</dbReference>
<dbReference type="InterPro" id="IPR022919">
    <property type="entry name" value="Pept_M48_protease_HtpX"/>
</dbReference>
<dbReference type="InterPro" id="IPR001915">
    <property type="entry name" value="Peptidase_M48"/>
</dbReference>
<dbReference type="AlphaFoldDB" id="A0A1F6EJV8"/>
<keyword evidence="3 12" id="KW-1003">Cell membrane</keyword>
<dbReference type="GO" id="GO:0008270">
    <property type="term" value="F:zinc ion binding"/>
    <property type="evidence" value="ECO:0007669"/>
    <property type="project" value="UniProtKB-UniRule"/>
</dbReference>
<dbReference type="EMBL" id="MFMA01000023">
    <property type="protein sequence ID" value="OGG73931.1"/>
    <property type="molecule type" value="Genomic_DNA"/>
</dbReference>
<feature type="transmembrane region" description="Helical" evidence="12">
    <location>
        <begin position="42"/>
        <end position="61"/>
    </location>
</feature>
<evidence type="ECO:0000256" key="1">
    <source>
        <dbReference type="ARBA" id="ARBA00004651"/>
    </source>
</evidence>
<comment type="subcellular location">
    <subcellularLocation>
        <location evidence="1 12">Cell membrane</location>
        <topology evidence="1 12">Multi-pass membrane protein</topology>
    </subcellularLocation>
</comment>
<dbReference type="HAMAP" id="MF_00188">
    <property type="entry name" value="Pept_M48_protease_HtpX"/>
    <property type="match status" value="1"/>
</dbReference>
<evidence type="ECO:0000256" key="7">
    <source>
        <dbReference type="ARBA" id="ARBA00022801"/>
    </source>
</evidence>
<organism evidence="14 15">
    <name type="scientific">Candidatus Kaiserbacteria bacterium RIFCSPLOWO2_01_FULL_54_20</name>
    <dbReference type="NCBI Taxonomy" id="1798513"/>
    <lineage>
        <taxon>Bacteria</taxon>
        <taxon>Candidatus Kaiseribacteriota</taxon>
    </lineage>
</organism>
<feature type="transmembrane region" description="Helical" evidence="12">
    <location>
        <begin position="16"/>
        <end position="36"/>
    </location>
</feature>
<keyword evidence="7 12" id="KW-0378">Hydrolase</keyword>
<keyword evidence="4 12" id="KW-0645">Protease</keyword>
<dbReference type="STRING" id="1798513.A3A40_00605"/>
<evidence type="ECO:0000256" key="9">
    <source>
        <dbReference type="ARBA" id="ARBA00022989"/>
    </source>
</evidence>
<dbReference type="Pfam" id="PF01435">
    <property type="entry name" value="Peptidase_M48"/>
    <property type="match status" value="1"/>
</dbReference>
<evidence type="ECO:0000256" key="8">
    <source>
        <dbReference type="ARBA" id="ARBA00022833"/>
    </source>
</evidence>
<feature type="binding site" evidence="12">
    <location>
        <position position="221"/>
    </location>
    <ligand>
        <name>Zn(2+)</name>
        <dbReference type="ChEBI" id="CHEBI:29105"/>
        <note>catalytic</note>
    </ligand>
</feature>
<dbReference type="PANTHER" id="PTHR43221:SF1">
    <property type="entry name" value="PROTEASE HTPX"/>
    <property type="match status" value="1"/>
</dbReference>
<gene>
    <name evidence="12" type="primary">htpX</name>
    <name evidence="14" type="ORF">A3A40_00605</name>
</gene>
<evidence type="ECO:0000256" key="11">
    <source>
        <dbReference type="ARBA" id="ARBA00023136"/>
    </source>
</evidence>
<evidence type="ECO:0000256" key="12">
    <source>
        <dbReference type="HAMAP-Rule" id="MF_00188"/>
    </source>
</evidence>
<dbReference type="Proteomes" id="UP000178427">
    <property type="component" value="Unassembled WGS sequence"/>
</dbReference>
<evidence type="ECO:0000256" key="6">
    <source>
        <dbReference type="ARBA" id="ARBA00022723"/>
    </source>
</evidence>
<keyword evidence="5 12" id="KW-0812">Transmembrane</keyword>
<feature type="transmembrane region" description="Helical" evidence="12">
    <location>
        <begin position="156"/>
        <end position="175"/>
    </location>
</feature>
<keyword evidence="8 12" id="KW-0862">Zinc</keyword>
<keyword evidence="11 12" id="KW-0472">Membrane</keyword>
<name>A0A1F6EJV8_9BACT</name>
<comment type="similarity">
    <text evidence="2 12">Belongs to the peptidase M48B family.</text>
</comment>
<dbReference type="InterPro" id="IPR050083">
    <property type="entry name" value="HtpX_protease"/>
</dbReference>
<proteinExistence type="inferred from homology"/>
<sequence length="293" mass="31850">MPELYNQIADNKRKSWLFVIFLFALVALAVLFFTLITGFGKAGFAIAFFIALLTTVGSYYYSDSIVISSTGAKPAEGPQFRKYHSLVEGLCIASGLPKPRLYYLEDGAINAFATGRDPKHAVVCVTTGALEKLDKSELEGVLAHELSHVKNYDIRFITFAVVMVGLVSILANMAFRSMFYGGDRRDGGKAGTALLVIGLLFMILAPIFAKLVQLAVSRKREYLADATGASLTRYPDGLAKALEKIKLEGLAVKTANSTTASLFFANPLKGASFSNLFATHPPIDERISRLKAM</sequence>
<evidence type="ECO:0000256" key="4">
    <source>
        <dbReference type="ARBA" id="ARBA00022670"/>
    </source>
</evidence>
<evidence type="ECO:0000259" key="13">
    <source>
        <dbReference type="Pfam" id="PF01435"/>
    </source>
</evidence>
<feature type="binding site" evidence="12">
    <location>
        <position position="148"/>
    </location>
    <ligand>
        <name>Zn(2+)</name>
        <dbReference type="ChEBI" id="CHEBI:29105"/>
        <note>catalytic</note>
    </ligand>
</feature>
<accession>A0A1F6EJV8</accession>
<keyword evidence="9 12" id="KW-1133">Transmembrane helix</keyword>
<dbReference type="CDD" id="cd07340">
    <property type="entry name" value="M48B_Htpx_like"/>
    <property type="match status" value="1"/>
</dbReference>
<feature type="transmembrane region" description="Helical" evidence="12">
    <location>
        <begin position="190"/>
        <end position="212"/>
    </location>
</feature>
<protein>
    <recommendedName>
        <fullName evidence="12">Protease HtpX homolog</fullName>
        <ecNumber evidence="12">3.4.24.-</ecNumber>
    </recommendedName>
</protein>
<dbReference type="EC" id="3.4.24.-" evidence="12"/>
<evidence type="ECO:0000256" key="3">
    <source>
        <dbReference type="ARBA" id="ARBA00022475"/>
    </source>
</evidence>
<keyword evidence="6 12" id="KW-0479">Metal-binding</keyword>
<evidence type="ECO:0000256" key="5">
    <source>
        <dbReference type="ARBA" id="ARBA00022692"/>
    </source>
</evidence>
<keyword evidence="10 12" id="KW-0482">Metalloprotease</keyword>
<evidence type="ECO:0000313" key="14">
    <source>
        <dbReference type="EMBL" id="OGG73931.1"/>
    </source>
</evidence>